<accession>A0A8X6TFB8</accession>
<gene>
    <name evidence="1" type="ORF">NPIL_624141</name>
</gene>
<reference evidence="1" key="1">
    <citation type="submission" date="2020-08" db="EMBL/GenBank/DDBJ databases">
        <title>Multicomponent nature underlies the extraordinary mechanical properties of spider dragline silk.</title>
        <authorList>
            <person name="Kono N."/>
            <person name="Nakamura H."/>
            <person name="Mori M."/>
            <person name="Yoshida Y."/>
            <person name="Ohtoshi R."/>
            <person name="Malay A.D."/>
            <person name="Moran D.A.P."/>
            <person name="Tomita M."/>
            <person name="Numata K."/>
            <person name="Arakawa K."/>
        </authorList>
    </citation>
    <scope>NUCLEOTIDE SEQUENCE</scope>
</reference>
<evidence type="ECO:0000313" key="2">
    <source>
        <dbReference type="Proteomes" id="UP000887013"/>
    </source>
</evidence>
<dbReference type="AlphaFoldDB" id="A0A8X6TFB8"/>
<keyword evidence="2" id="KW-1185">Reference proteome</keyword>
<evidence type="ECO:0000313" key="1">
    <source>
        <dbReference type="EMBL" id="GFT08943.1"/>
    </source>
</evidence>
<dbReference type="Proteomes" id="UP000887013">
    <property type="component" value="Unassembled WGS sequence"/>
</dbReference>
<dbReference type="EMBL" id="BMAW01057068">
    <property type="protein sequence ID" value="GFT08943.1"/>
    <property type="molecule type" value="Genomic_DNA"/>
</dbReference>
<sequence>MFHLDILCFDHYCLEGRGLSCKALRRLNRSCISSLYLKALSFGVRIIDVLCCSLILLLRPCLFLGTSDSDAAELVPVTGFCRLYIRRSGTMIPPSLSDCRWRPLGEN</sequence>
<proteinExistence type="predicted"/>
<organism evidence="1 2">
    <name type="scientific">Nephila pilipes</name>
    <name type="common">Giant wood spider</name>
    <name type="synonym">Nephila maculata</name>
    <dbReference type="NCBI Taxonomy" id="299642"/>
    <lineage>
        <taxon>Eukaryota</taxon>
        <taxon>Metazoa</taxon>
        <taxon>Ecdysozoa</taxon>
        <taxon>Arthropoda</taxon>
        <taxon>Chelicerata</taxon>
        <taxon>Arachnida</taxon>
        <taxon>Araneae</taxon>
        <taxon>Araneomorphae</taxon>
        <taxon>Entelegynae</taxon>
        <taxon>Araneoidea</taxon>
        <taxon>Nephilidae</taxon>
        <taxon>Nephila</taxon>
    </lineage>
</organism>
<comment type="caution">
    <text evidence="1">The sequence shown here is derived from an EMBL/GenBank/DDBJ whole genome shotgun (WGS) entry which is preliminary data.</text>
</comment>
<protein>
    <submittedName>
        <fullName evidence="1">Uncharacterized protein</fullName>
    </submittedName>
</protein>
<name>A0A8X6TFB8_NEPPI</name>